<dbReference type="GO" id="GO:0043565">
    <property type="term" value="F:sequence-specific DNA binding"/>
    <property type="evidence" value="ECO:0007669"/>
    <property type="project" value="InterPro"/>
</dbReference>
<feature type="compositionally biased region" description="Polar residues" evidence="7">
    <location>
        <begin position="94"/>
        <end position="106"/>
    </location>
</feature>
<comment type="caution">
    <text evidence="9">The sequence shown here is derived from an EMBL/GenBank/DDBJ whole genome shotgun (WGS) entry which is preliminary data.</text>
</comment>
<dbReference type="AlphaFoldDB" id="A0A1Y2BM94"/>
<keyword evidence="3 9" id="KW-0238">DNA-binding</keyword>
<dbReference type="SMART" id="SM00415">
    <property type="entry name" value="HSF"/>
    <property type="match status" value="1"/>
</dbReference>
<dbReference type="InterPro" id="IPR000232">
    <property type="entry name" value="HSF_DNA-bd"/>
</dbReference>
<accession>A0A1Y2BM94</accession>
<dbReference type="SUPFAM" id="SSF46785">
    <property type="entry name" value="Winged helix' DNA-binding domain"/>
    <property type="match status" value="1"/>
</dbReference>
<dbReference type="Pfam" id="PF00447">
    <property type="entry name" value="HSF_DNA-bind"/>
    <property type="match status" value="1"/>
</dbReference>
<feature type="domain" description="HSF-type DNA-binding" evidence="8">
    <location>
        <begin position="136"/>
        <end position="230"/>
    </location>
</feature>
<sequence>MSMNTSSPASTSERDRSRSRSSSTQIKSSPSSPLSWSLTPGSDLTAIHDSFDYPVTPYEFPMQRDPAAYSTSPSNYLNIDPSLRPVKGMKKKNTQNSPGSALNSAKTTEDKTPTSEDDDTKEHEHKWPVKKKKWGRERKFDEKLFQILGNEKNRKWVHWDKSEKAIVIPDTEAFAENVLPEYYDATQFESFVRQLYSYGFKRRAFETKGTKGTKIQNDDWYRGMTVVPRRDDGPQVASGDMPVRRSTRNISQPAHQIRTGFPVSAERGIEDEEYQDIHNMQQHMRVLEDVVEQERRRISRLQATIQEYIQAYPGSDHMLGHLEQSDLPSFLGLHTPGPSASPNMATSATFLPSTLEAVENLSQLEKAPPKTRTRGRKGTKKLI</sequence>
<keyword evidence="6" id="KW-0175">Coiled coil</keyword>
<feature type="compositionally biased region" description="Basic and acidic residues" evidence="7">
    <location>
        <begin position="107"/>
        <end position="127"/>
    </location>
</feature>
<keyword evidence="10" id="KW-1185">Reference proteome</keyword>
<organism evidence="9 10">
    <name type="scientific">Naematelia encephala</name>
    <dbReference type="NCBI Taxonomy" id="71784"/>
    <lineage>
        <taxon>Eukaryota</taxon>
        <taxon>Fungi</taxon>
        <taxon>Dikarya</taxon>
        <taxon>Basidiomycota</taxon>
        <taxon>Agaricomycotina</taxon>
        <taxon>Tremellomycetes</taxon>
        <taxon>Tremellales</taxon>
        <taxon>Naemateliaceae</taxon>
        <taxon>Naematelia</taxon>
    </lineage>
</organism>
<dbReference type="PANTHER" id="PTHR10015:SF427">
    <property type="entry name" value="HEAT SHOCK FACTOR PROTEIN"/>
    <property type="match status" value="1"/>
</dbReference>
<dbReference type="EMBL" id="MCFC01000001">
    <property type="protein sequence ID" value="ORY35883.1"/>
    <property type="molecule type" value="Genomic_DNA"/>
</dbReference>
<evidence type="ECO:0000256" key="1">
    <source>
        <dbReference type="ARBA" id="ARBA00004123"/>
    </source>
</evidence>
<protein>
    <submittedName>
        <fullName evidence="9">HSF-type DNA-binding-domain-containing protein</fullName>
    </submittedName>
</protein>
<dbReference type="STRING" id="71784.A0A1Y2BM94"/>
<dbReference type="InterPro" id="IPR036388">
    <property type="entry name" value="WH-like_DNA-bd_sf"/>
</dbReference>
<dbReference type="InterPro" id="IPR036390">
    <property type="entry name" value="WH_DNA-bd_sf"/>
</dbReference>
<dbReference type="OrthoDB" id="60033at2759"/>
<dbReference type="InParanoid" id="A0A1Y2BM94"/>
<evidence type="ECO:0000256" key="3">
    <source>
        <dbReference type="ARBA" id="ARBA00023125"/>
    </source>
</evidence>
<dbReference type="PANTHER" id="PTHR10015">
    <property type="entry name" value="HEAT SHOCK TRANSCRIPTION FACTOR"/>
    <property type="match status" value="1"/>
</dbReference>
<dbReference type="GO" id="GO:0003700">
    <property type="term" value="F:DNA-binding transcription factor activity"/>
    <property type="evidence" value="ECO:0007669"/>
    <property type="project" value="InterPro"/>
</dbReference>
<evidence type="ECO:0000256" key="7">
    <source>
        <dbReference type="SAM" id="MobiDB-lite"/>
    </source>
</evidence>
<comment type="subcellular location">
    <subcellularLocation>
        <location evidence="1">Nucleus</location>
    </subcellularLocation>
</comment>
<evidence type="ECO:0000313" key="9">
    <source>
        <dbReference type="EMBL" id="ORY35883.1"/>
    </source>
</evidence>
<reference evidence="9 10" key="1">
    <citation type="submission" date="2016-07" db="EMBL/GenBank/DDBJ databases">
        <title>Pervasive Adenine N6-methylation of Active Genes in Fungi.</title>
        <authorList>
            <consortium name="DOE Joint Genome Institute"/>
            <person name="Mondo S.J."/>
            <person name="Dannebaum R.O."/>
            <person name="Kuo R.C."/>
            <person name="Labutti K."/>
            <person name="Haridas S."/>
            <person name="Kuo A."/>
            <person name="Salamov A."/>
            <person name="Ahrendt S.R."/>
            <person name="Lipzen A."/>
            <person name="Sullivan W."/>
            <person name="Andreopoulos W.B."/>
            <person name="Clum A."/>
            <person name="Lindquist E."/>
            <person name="Daum C."/>
            <person name="Ramamoorthy G.K."/>
            <person name="Gryganskyi A."/>
            <person name="Culley D."/>
            <person name="Magnuson J.K."/>
            <person name="James T.Y."/>
            <person name="O'Malley M.A."/>
            <person name="Stajich J.E."/>
            <person name="Spatafora J.W."/>
            <person name="Visel A."/>
            <person name="Grigoriev I.V."/>
        </authorList>
    </citation>
    <scope>NUCLEOTIDE SEQUENCE [LARGE SCALE GENOMIC DNA]</scope>
    <source>
        <strain evidence="9 10">68-887.2</strain>
    </source>
</reference>
<feature type="compositionally biased region" description="Low complexity" evidence="7">
    <location>
        <begin position="20"/>
        <end position="42"/>
    </location>
</feature>
<feature type="compositionally biased region" description="Basic residues" evidence="7">
    <location>
        <begin position="369"/>
        <end position="383"/>
    </location>
</feature>
<feature type="region of interest" description="Disordered" evidence="7">
    <location>
        <begin position="1"/>
        <end position="128"/>
    </location>
</feature>
<evidence type="ECO:0000259" key="8">
    <source>
        <dbReference type="SMART" id="SM00415"/>
    </source>
</evidence>
<dbReference type="Gene3D" id="1.10.10.10">
    <property type="entry name" value="Winged helix-like DNA-binding domain superfamily/Winged helix DNA-binding domain"/>
    <property type="match status" value="1"/>
</dbReference>
<evidence type="ECO:0000313" key="10">
    <source>
        <dbReference type="Proteomes" id="UP000193986"/>
    </source>
</evidence>
<evidence type="ECO:0000256" key="6">
    <source>
        <dbReference type="SAM" id="Coils"/>
    </source>
</evidence>
<dbReference type="GO" id="GO:0005634">
    <property type="term" value="C:nucleus"/>
    <property type="evidence" value="ECO:0007669"/>
    <property type="project" value="UniProtKB-SubCell"/>
</dbReference>
<dbReference type="Proteomes" id="UP000193986">
    <property type="component" value="Unassembled WGS sequence"/>
</dbReference>
<gene>
    <name evidence="9" type="ORF">BCR39DRAFT_512815</name>
</gene>
<feature type="region of interest" description="Disordered" evidence="7">
    <location>
        <begin position="364"/>
        <end position="383"/>
    </location>
</feature>
<comment type="similarity">
    <text evidence="2 5">Belongs to the HSF family.</text>
</comment>
<keyword evidence="4" id="KW-0539">Nucleus</keyword>
<evidence type="ECO:0000256" key="5">
    <source>
        <dbReference type="RuleBase" id="RU004020"/>
    </source>
</evidence>
<evidence type="ECO:0000256" key="4">
    <source>
        <dbReference type="ARBA" id="ARBA00023242"/>
    </source>
</evidence>
<proteinExistence type="inferred from homology"/>
<evidence type="ECO:0000256" key="2">
    <source>
        <dbReference type="ARBA" id="ARBA00006403"/>
    </source>
</evidence>
<name>A0A1Y2BM94_9TREE</name>
<feature type="coiled-coil region" evidence="6">
    <location>
        <begin position="277"/>
        <end position="311"/>
    </location>
</feature>